<dbReference type="Gene3D" id="3.40.50.300">
    <property type="entry name" value="P-loop containing nucleotide triphosphate hydrolases"/>
    <property type="match status" value="1"/>
</dbReference>
<feature type="coiled-coil region" evidence="1">
    <location>
        <begin position="154"/>
        <end position="181"/>
    </location>
</feature>
<feature type="domain" description="DNA2/NAM7 helicase helicase" evidence="2">
    <location>
        <begin position="57"/>
        <end position="174"/>
    </location>
</feature>
<protein>
    <recommendedName>
        <fullName evidence="2">DNA2/NAM7 helicase helicase domain-containing protein</fullName>
    </recommendedName>
</protein>
<sequence>MKQQLENGTAIPENIKSLVSITESDQESSSDLLCADSKKDHTTVTDKIYFPLPASREQKEIAHRLSRSPGVLVQGPPGTGKSHTIANLICHLLATGKKILVTSKTTRALKVLKNKIPEEIGSLCVSLLGDDRGSLKSLEDSVRKITNKYCSWDKSKNQQEIKRLEWELDKARKDKSRIYSNLIAVREKEIYHHPLVFETYKGSLQSI</sequence>
<evidence type="ECO:0000313" key="3">
    <source>
        <dbReference type="EMBL" id="GAG07613.1"/>
    </source>
</evidence>
<dbReference type="Pfam" id="PF13086">
    <property type="entry name" value="AAA_11"/>
    <property type="match status" value="1"/>
</dbReference>
<organism evidence="3">
    <name type="scientific">marine sediment metagenome</name>
    <dbReference type="NCBI Taxonomy" id="412755"/>
    <lineage>
        <taxon>unclassified sequences</taxon>
        <taxon>metagenomes</taxon>
        <taxon>ecological metagenomes</taxon>
    </lineage>
</organism>
<proteinExistence type="predicted"/>
<gene>
    <name evidence="3" type="ORF">S01H1_34931</name>
</gene>
<dbReference type="EMBL" id="BARS01021786">
    <property type="protein sequence ID" value="GAG07613.1"/>
    <property type="molecule type" value="Genomic_DNA"/>
</dbReference>
<dbReference type="AlphaFoldDB" id="X0V550"/>
<accession>X0V550</accession>
<dbReference type="SUPFAM" id="SSF52540">
    <property type="entry name" value="P-loop containing nucleoside triphosphate hydrolases"/>
    <property type="match status" value="1"/>
</dbReference>
<evidence type="ECO:0000256" key="1">
    <source>
        <dbReference type="SAM" id="Coils"/>
    </source>
</evidence>
<comment type="caution">
    <text evidence="3">The sequence shown here is derived from an EMBL/GenBank/DDBJ whole genome shotgun (WGS) entry which is preliminary data.</text>
</comment>
<name>X0V550_9ZZZZ</name>
<keyword evidence="1" id="KW-0175">Coiled coil</keyword>
<feature type="non-terminal residue" evidence="3">
    <location>
        <position position="207"/>
    </location>
</feature>
<reference evidence="3" key="1">
    <citation type="journal article" date="2014" name="Front. Microbiol.">
        <title>High frequency of phylogenetically diverse reductive dehalogenase-homologous genes in deep subseafloor sedimentary metagenomes.</title>
        <authorList>
            <person name="Kawai M."/>
            <person name="Futagami T."/>
            <person name="Toyoda A."/>
            <person name="Takaki Y."/>
            <person name="Nishi S."/>
            <person name="Hori S."/>
            <person name="Arai W."/>
            <person name="Tsubouchi T."/>
            <person name="Morono Y."/>
            <person name="Uchiyama I."/>
            <person name="Ito T."/>
            <person name="Fujiyama A."/>
            <person name="Inagaki F."/>
            <person name="Takami H."/>
        </authorList>
    </citation>
    <scope>NUCLEOTIDE SEQUENCE</scope>
    <source>
        <strain evidence="3">Expedition CK06-06</strain>
    </source>
</reference>
<evidence type="ECO:0000259" key="2">
    <source>
        <dbReference type="Pfam" id="PF13086"/>
    </source>
</evidence>
<dbReference type="GO" id="GO:0004386">
    <property type="term" value="F:helicase activity"/>
    <property type="evidence" value="ECO:0007669"/>
    <property type="project" value="InterPro"/>
</dbReference>
<dbReference type="InterPro" id="IPR041677">
    <property type="entry name" value="DNA2/NAM7_AAA_11"/>
</dbReference>
<dbReference type="InterPro" id="IPR027417">
    <property type="entry name" value="P-loop_NTPase"/>
</dbReference>